<accession>A0AAV7HVV6</accession>
<dbReference type="GO" id="GO:0016020">
    <property type="term" value="C:membrane"/>
    <property type="evidence" value="ECO:0007669"/>
    <property type="project" value="InterPro"/>
</dbReference>
<keyword evidence="2" id="KW-1185">Reference proteome</keyword>
<dbReference type="AlphaFoldDB" id="A0AAV7HVV6"/>
<protein>
    <submittedName>
        <fullName evidence="1">Uncharacterized protein</fullName>
    </submittedName>
</protein>
<reference evidence="1 2" key="1">
    <citation type="journal article" date="2021" name="J. Hered.">
        <title>A chromosome-level genome assembly of the parasitoid wasp, Cotesia glomerata (Hymenoptera: Braconidae).</title>
        <authorList>
            <person name="Pinto B.J."/>
            <person name="Weis J.J."/>
            <person name="Gamble T."/>
            <person name="Ode P.J."/>
            <person name="Paul R."/>
            <person name="Zaspel J.M."/>
        </authorList>
    </citation>
    <scope>NUCLEOTIDE SEQUENCE [LARGE SCALE GENOMIC DNA]</scope>
    <source>
        <strain evidence="1">CgM1</strain>
    </source>
</reference>
<dbReference type="EMBL" id="JAHXZJ010002986">
    <property type="protein sequence ID" value="KAH0533741.1"/>
    <property type="molecule type" value="Genomic_DNA"/>
</dbReference>
<dbReference type="GO" id="GO:0008146">
    <property type="term" value="F:sulfotransferase activity"/>
    <property type="evidence" value="ECO:0007669"/>
    <property type="project" value="InterPro"/>
</dbReference>
<organism evidence="1 2">
    <name type="scientific">Cotesia glomerata</name>
    <name type="common">Lepidopteran parasitic wasp</name>
    <name type="synonym">Apanteles glomeratus</name>
    <dbReference type="NCBI Taxonomy" id="32391"/>
    <lineage>
        <taxon>Eukaryota</taxon>
        <taxon>Metazoa</taxon>
        <taxon>Ecdysozoa</taxon>
        <taxon>Arthropoda</taxon>
        <taxon>Hexapoda</taxon>
        <taxon>Insecta</taxon>
        <taxon>Pterygota</taxon>
        <taxon>Neoptera</taxon>
        <taxon>Endopterygota</taxon>
        <taxon>Hymenoptera</taxon>
        <taxon>Apocrita</taxon>
        <taxon>Ichneumonoidea</taxon>
        <taxon>Braconidae</taxon>
        <taxon>Microgastrinae</taxon>
        <taxon>Cotesia</taxon>
    </lineage>
</organism>
<feature type="non-terminal residue" evidence="1">
    <location>
        <position position="1"/>
    </location>
</feature>
<dbReference type="Proteomes" id="UP000826195">
    <property type="component" value="Unassembled WGS sequence"/>
</dbReference>
<evidence type="ECO:0000313" key="1">
    <source>
        <dbReference type="EMBL" id="KAH0533741.1"/>
    </source>
</evidence>
<dbReference type="Pfam" id="PF03567">
    <property type="entry name" value="Sulfotransfer_2"/>
    <property type="match status" value="1"/>
</dbReference>
<name>A0AAV7HVV6_COTGL</name>
<dbReference type="InterPro" id="IPR005331">
    <property type="entry name" value="Sulfotransferase"/>
</dbReference>
<comment type="caution">
    <text evidence="1">The sequence shown here is derived from an EMBL/GenBank/DDBJ whole genome shotgun (WGS) entry which is preliminary data.</text>
</comment>
<sequence>EDQNYLINQAKIQNIVKPTWKNPSRNETTNVLKDEYFSQLEPEQVSLLMNMFKFDLELFGYSAKDYEKYSTGSEFSLSNLTCKTKNEFID</sequence>
<evidence type="ECO:0000313" key="2">
    <source>
        <dbReference type="Proteomes" id="UP000826195"/>
    </source>
</evidence>
<gene>
    <name evidence="1" type="ORF">KQX54_000138</name>
</gene>
<proteinExistence type="predicted"/>